<dbReference type="GO" id="GO:0016746">
    <property type="term" value="F:acyltransferase activity"/>
    <property type="evidence" value="ECO:0007669"/>
    <property type="project" value="UniProtKB-KW"/>
</dbReference>
<dbReference type="SUPFAM" id="SSF69593">
    <property type="entry name" value="Glycerol-3-phosphate (1)-acyltransferase"/>
    <property type="match status" value="1"/>
</dbReference>
<dbReference type="InterPro" id="IPR002123">
    <property type="entry name" value="Plipid/glycerol_acylTrfase"/>
</dbReference>
<organism evidence="5 6">
    <name type="scientific">Tepidiforma bonchosmolovskayae</name>
    <dbReference type="NCBI Taxonomy" id="2601677"/>
    <lineage>
        <taxon>Bacteria</taxon>
        <taxon>Bacillati</taxon>
        <taxon>Chloroflexota</taxon>
        <taxon>Tepidiformia</taxon>
        <taxon>Tepidiformales</taxon>
        <taxon>Tepidiformaceae</taxon>
        <taxon>Tepidiforma</taxon>
    </lineage>
</organism>
<name>A0ABX6BZ16_9CHLR</name>
<feature type="region of interest" description="Disordered" evidence="3">
    <location>
        <begin position="216"/>
        <end position="239"/>
    </location>
</feature>
<dbReference type="RefSeq" id="WP_158066170.1">
    <property type="nucleotide sequence ID" value="NZ_CP042829.1"/>
</dbReference>
<keyword evidence="1" id="KW-0808">Transferase</keyword>
<sequence length="239" mass="26719">MQLRLPRLRWETFVPPFYWACTYLLRGALWLVVRWEVRGREHVPMEGGLIVVSNHLNNADPPIVGAGVAKRRIRWMAKVELFRYPFGVIPRLWGAFPVRRFEADLGAMLTAERILRQGGVLGMFPEGTRSRTGYLGKPHPGTALIALRTGAPVLPCAVTGTEKLRNPLVLLRRPRFTVTIGEPIRVEAVKRPTEEQVSALTARIYEAIRALLPPQYAGPYTGSEGTAPGETDGPDHPRE</sequence>
<dbReference type="SMART" id="SM00563">
    <property type="entry name" value="PlsC"/>
    <property type="match status" value="1"/>
</dbReference>
<accession>A0ABX6BZ16</accession>
<evidence type="ECO:0000259" key="4">
    <source>
        <dbReference type="SMART" id="SM00563"/>
    </source>
</evidence>
<dbReference type="Proteomes" id="UP000326331">
    <property type="component" value="Chromosome"/>
</dbReference>
<feature type="domain" description="Phospholipid/glycerol acyltransferase" evidence="4">
    <location>
        <begin position="49"/>
        <end position="161"/>
    </location>
</feature>
<proteinExistence type="predicted"/>
<evidence type="ECO:0000256" key="2">
    <source>
        <dbReference type="ARBA" id="ARBA00023315"/>
    </source>
</evidence>
<keyword evidence="2 5" id="KW-0012">Acyltransferase</keyword>
<reference evidence="5 6" key="1">
    <citation type="submission" date="2019-10" db="EMBL/GenBank/DDBJ databases">
        <title>Thermopilla bonchosmolovskayae gen. nov., sp. nov., a moderately thermophilic Chloroflexi bacterium from a Chukotka hot spring (Arctic, Russia), representing a novel classis Thermopillaia, which include previously uncultivated lineage OLB14.</title>
        <authorList>
            <person name="Kochetkova T.V."/>
            <person name="Zayulina K.S."/>
            <person name="Zhigarkov V.S."/>
            <person name="Minaev N.V."/>
            <person name="Novikov A."/>
            <person name="Toshchakov S.V."/>
            <person name="Elcheninov A.G."/>
            <person name="Kublanov I.V."/>
        </authorList>
    </citation>
    <scope>NUCLEOTIDE SEQUENCE [LARGE SCALE GENOMIC DNA]</scope>
    <source>
        <strain evidence="5 6">3753O</strain>
    </source>
</reference>
<gene>
    <name evidence="5" type="ORF">Tbon_02665</name>
</gene>
<evidence type="ECO:0000313" key="5">
    <source>
        <dbReference type="EMBL" id="QFG02237.1"/>
    </source>
</evidence>
<dbReference type="CDD" id="cd07989">
    <property type="entry name" value="LPLAT_AGPAT-like"/>
    <property type="match status" value="1"/>
</dbReference>
<evidence type="ECO:0000256" key="1">
    <source>
        <dbReference type="ARBA" id="ARBA00022679"/>
    </source>
</evidence>
<dbReference type="EMBL" id="CP042829">
    <property type="protein sequence ID" value="QFG02237.1"/>
    <property type="molecule type" value="Genomic_DNA"/>
</dbReference>
<dbReference type="PANTHER" id="PTHR10434:SF11">
    <property type="entry name" value="1-ACYL-SN-GLYCEROL-3-PHOSPHATE ACYLTRANSFERASE"/>
    <property type="match status" value="1"/>
</dbReference>
<evidence type="ECO:0000256" key="3">
    <source>
        <dbReference type="SAM" id="MobiDB-lite"/>
    </source>
</evidence>
<dbReference type="Pfam" id="PF01553">
    <property type="entry name" value="Acyltransferase"/>
    <property type="match status" value="1"/>
</dbReference>
<protein>
    <submittedName>
        <fullName evidence="5">1-acyl-sn-glycerol-3-phosphate acyltransferase</fullName>
    </submittedName>
</protein>
<evidence type="ECO:0000313" key="6">
    <source>
        <dbReference type="Proteomes" id="UP000326331"/>
    </source>
</evidence>
<dbReference type="PANTHER" id="PTHR10434">
    <property type="entry name" value="1-ACYL-SN-GLYCEROL-3-PHOSPHATE ACYLTRANSFERASE"/>
    <property type="match status" value="1"/>
</dbReference>
<keyword evidence="6" id="KW-1185">Reference proteome</keyword>